<feature type="domain" description="C2H2-type" evidence="3">
    <location>
        <begin position="61"/>
        <end position="88"/>
    </location>
</feature>
<protein>
    <submittedName>
        <fullName evidence="4">Zinc finger protein</fullName>
    </submittedName>
</protein>
<evidence type="ECO:0000313" key="4">
    <source>
        <dbReference type="EMBL" id="KAF5192169.1"/>
    </source>
</evidence>
<dbReference type="GO" id="GO:0008270">
    <property type="term" value="F:zinc ion binding"/>
    <property type="evidence" value="ECO:0007669"/>
    <property type="project" value="UniProtKB-KW"/>
</dbReference>
<dbReference type="InterPro" id="IPR013087">
    <property type="entry name" value="Znf_C2H2_type"/>
</dbReference>
<evidence type="ECO:0000256" key="1">
    <source>
        <dbReference type="PROSITE-ProRule" id="PRU00042"/>
    </source>
</evidence>
<keyword evidence="1" id="KW-0863">Zinc-finger</keyword>
<reference evidence="4 5" key="1">
    <citation type="submission" date="2020-06" db="EMBL/GenBank/DDBJ databases">
        <title>Transcriptomic and genomic resources for Thalictrum thalictroides and T. hernandezii: Facilitating candidate gene discovery in an emerging model plant lineage.</title>
        <authorList>
            <person name="Arias T."/>
            <person name="Riano-Pachon D.M."/>
            <person name="Di Stilio V.S."/>
        </authorList>
    </citation>
    <scope>NUCLEOTIDE SEQUENCE [LARGE SCALE GENOMIC DNA]</scope>
    <source>
        <strain evidence="5">cv. WT478/WT964</strain>
        <tissue evidence="4">Leaves</tissue>
    </source>
</reference>
<dbReference type="PROSITE" id="PS00028">
    <property type="entry name" value="ZINC_FINGER_C2H2_1"/>
    <property type="match status" value="1"/>
</dbReference>
<evidence type="ECO:0000313" key="5">
    <source>
        <dbReference type="Proteomes" id="UP000554482"/>
    </source>
</evidence>
<name>A0A7J6W464_THATH</name>
<keyword evidence="1" id="KW-0862">Zinc</keyword>
<dbReference type="AlphaFoldDB" id="A0A7J6W464"/>
<keyword evidence="1" id="KW-0479">Metal-binding</keyword>
<keyword evidence="5" id="KW-1185">Reference proteome</keyword>
<dbReference type="InterPro" id="IPR036236">
    <property type="entry name" value="Znf_C2H2_sf"/>
</dbReference>
<dbReference type="SUPFAM" id="SSF57667">
    <property type="entry name" value="beta-beta-alpha zinc fingers"/>
    <property type="match status" value="1"/>
</dbReference>
<organism evidence="4 5">
    <name type="scientific">Thalictrum thalictroides</name>
    <name type="common">Rue-anemone</name>
    <name type="synonym">Anemone thalictroides</name>
    <dbReference type="NCBI Taxonomy" id="46969"/>
    <lineage>
        <taxon>Eukaryota</taxon>
        <taxon>Viridiplantae</taxon>
        <taxon>Streptophyta</taxon>
        <taxon>Embryophyta</taxon>
        <taxon>Tracheophyta</taxon>
        <taxon>Spermatophyta</taxon>
        <taxon>Magnoliopsida</taxon>
        <taxon>Ranunculales</taxon>
        <taxon>Ranunculaceae</taxon>
        <taxon>Thalictroideae</taxon>
        <taxon>Thalictrum</taxon>
    </lineage>
</organism>
<dbReference type="OrthoDB" id="632497at2759"/>
<feature type="compositionally biased region" description="Basic and acidic residues" evidence="2">
    <location>
        <begin position="1"/>
        <end position="12"/>
    </location>
</feature>
<accession>A0A7J6W464</accession>
<dbReference type="PANTHER" id="PTHR47593:SF8">
    <property type="entry name" value="OS12G0581900 PROTEIN"/>
    <property type="match status" value="1"/>
</dbReference>
<evidence type="ECO:0000256" key="2">
    <source>
        <dbReference type="SAM" id="MobiDB-lite"/>
    </source>
</evidence>
<dbReference type="InterPro" id="IPR053266">
    <property type="entry name" value="Zinc_finger_protein_7"/>
</dbReference>
<evidence type="ECO:0000259" key="3">
    <source>
        <dbReference type="PROSITE" id="PS50157"/>
    </source>
</evidence>
<comment type="caution">
    <text evidence="4">The sequence shown here is derived from an EMBL/GenBank/DDBJ whole genome shotgun (WGS) entry which is preliminary data.</text>
</comment>
<dbReference type="Pfam" id="PF13912">
    <property type="entry name" value="zf-C2H2_6"/>
    <property type="match status" value="1"/>
</dbReference>
<proteinExistence type="predicted"/>
<dbReference type="EMBL" id="JABWDY010021748">
    <property type="protein sequence ID" value="KAF5192169.1"/>
    <property type="molecule type" value="Genomic_DNA"/>
</dbReference>
<dbReference type="PROSITE" id="PS50157">
    <property type="entry name" value="ZINC_FINGER_C2H2_2"/>
    <property type="match status" value="1"/>
</dbReference>
<dbReference type="Proteomes" id="UP000554482">
    <property type="component" value="Unassembled WGS sequence"/>
</dbReference>
<gene>
    <name evidence="4" type="ORF">FRX31_018244</name>
</gene>
<feature type="region of interest" description="Disordered" evidence="2">
    <location>
        <begin position="1"/>
        <end position="28"/>
    </location>
</feature>
<dbReference type="PANTHER" id="PTHR47593">
    <property type="entry name" value="ZINC FINGER PROTEIN 4-LIKE"/>
    <property type="match status" value="1"/>
</dbReference>
<sequence length="190" mass="21791">MFRIFKRAEKENSSSSRTNPENENVNDEEYCNNEDEEVGELLKLTLGRTTGLNQPEPKQFFICKYCSRKFYSPQALGGHQNAHKREKIVANASYFPNRRWNSDLNSPYARALGIQTRSLVQNPNREMYDMVARFSDPRDGFCAVSCALPIMHLQPTSNMIWPGSFQVRSTSQPAEPPLLDQLDLDLNLKL</sequence>